<dbReference type="PROSITE" id="PS50885">
    <property type="entry name" value="HAMP"/>
    <property type="match status" value="1"/>
</dbReference>
<dbReference type="CDD" id="cd06225">
    <property type="entry name" value="HAMP"/>
    <property type="match status" value="1"/>
</dbReference>
<evidence type="ECO:0000259" key="6">
    <source>
        <dbReference type="PROSITE" id="PS50885"/>
    </source>
</evidence>
<keyword evidence="1 3" id="KW-0807">Transducer</keyword>
<keyword evidence="4" id="KW-0812">Transmembrane</keyword>
<keyword evidence="4" id="KW-0472">Membrane</keyword>
<accession>A0ABU0YM88</accession>
<feature type="transmembrane region" description="Helical" evidence="4">
    <location>
        <begin position="12"/>
        <end position="33"/>
    </location>
</feature>
<evidence type="ECO:0000313" key="8">
    <source>
        <dbReference type="Proteomes" id="UP001230156"/>
    </source>
</evidence>
<evidence type="ECO:0000256" key="1">
    <source>
        <dbReference type="ARBA" id="ARBA00023224"/>
    </source>
</evidence>
<dbReference type="Gene3D" id="3.30.450.20">
    <property type="entry name" value="PAS domain"/>
    <property type="match status" value="2"/>
</dbReference>
<evidence type="ECO:0000256" key="3">
    <source>
        <dbReference type="PROSITE-ProRule" id="PRU00284"/>
    </source>
</evidence>
<feature type="transmembrane region" description="Helical" evidence="4">
    <location>
        <begin position="325"/>
        <end position="348"/>
    </location>
</feature>
<dbReference type="SMART" id="SM00283">
    <property type="entry name" value="MA"/>
    <property type="match status" value="1"/>
</dbReference>
<keyword evidence="4" id="KW-1133">Transmembrane helix</keyword>
<dbReference type="Gene3D" id="6.10.340.10">
    <property type="match status" value="1"/>
</dbReference>
<dbReference type="Proteomes" id="UP001230156">
    <property type="component" value="Unassembled WGS sequence"/>
</dbReference>
<gene>
    <name evidence="7" type="ORF">Q8A70_14260</name>
</gene>
<dbReference type="RefSeq" id="WP_379956325.1">
    <property type="nucleotide sequence ID" value="NZ_JAUYVI010000004.1"/>
</dbReference>
<dbReference type="SMART" id="SM00304">
    <property type="entry name" value="HAMP"/>
    <property type="match status" value="2"/>
</dbReference>
<dbReference type="EMBL" id="JAUYVI010000004">
    <property type="protein sequence ID" value="MDQ7248844.1"/>
    <property type="molecule type" value="Genomic_DNA"/>
</dbReference>
<comment type="similarity">
    <text evidence="2">Belongs to the methyl-accepting chemotaxis (MCP) protein family.</text>
</comment>
<proteinExistence type="inferred from homology"/>
<evidence type="ECO:0000256" key="2">
    <source>
        <dbReference type="ARBA" id="ARBA00029447"/>
    </source>
</evidence>
<name>A0ABU0YM88_9PROT</name>
<evidence type="ECO:0000313" key="7">
    <source>
        <dbReference type="EMBL" id="MDQ7248844.1"/>
    </source>
</evidence>
<dbReference type="PROSITE" id="PS50111">
    <property type="entry name" value="CHEMOTAXIS_TRANSDUC_2"/>
    <property type="match status" value="1"/>
</dbReference>
<protein>
    <submittedName>
        <fullName evidence="7">Methyl-accepting chemotaxis protein</fullName>
    </submittedName>
</protein>
<dbReference type="Pfam" id="PF00015">
    <property type="entry name" value="MCPsignal"/>
    <property type="match status" value="1"/>
</dbReference>
<dbReference type="InterPro" id="IPR004089">
    <property type="entry name" value="MCPsignal_dom"/>
</dbReference>
<dbReference type="PANTHER" id="PTHR32089">
    <property type="entry name" value="METHYL-ACCEPTING CHEMOTAXIS PROTEIN MCPB"/>
    <property type="match status" value="1"/>
</dbReference>
<dbReference type="Pfam" id="PF22673">
    <property type="entry name" value="MCP-like_PDC_1"/>
    <property type="match status" value="1"/>
</dbReference>
<dbReference type="Pfam" id="PF00672">
    <property type="entry name" value="HAMP"/>
    <property type="match status" value="1"/>
</dbReference>
<reference evidence="8" key="1">
    <citation type="submission" date="2023-08" db="EMBL/GenBank/DDBJ databases">
        <title>Rhodospirillaceae gen. nov., a novel taxon isolated from the Yangtze River Yuezi River estuary sludge.</title>
        <authorList>
            <person name="Ruan L."/>
        </authorList>
    </citation>
    <scope>NUCLEOTIDE SEQUENCE [LARGE SCALE GENOMIC DNA]</scope>
    <source>
        <strain evidence="8">R-7</strain>
    </source>
</reference>
<sequence>MKGFTIGIRGKIVLTSALIAVLGVASVAALLTWQAANGLTETAKQGLATAARQEAEHVNGEFARALTAARSLARTTLAMRAANNTDRTTFESILKTEIEPEQQWFGIWGTYEPNAFDGKDADFAGKDIPTSVKSNGRYVPYVYRTDTGLTFDKSYDFDNSTNPLDYYSVPMQSGKLHVTDPAGWNFGTDDKPNIVWLVSFCVPVIENGKALGVTGIDMRMEELLAYFDKLRPMGEGRAALIDAAGNWATSPNKDLVGKPVEDGFYKNHKDKALQGQIEIGNEPSKLLEGDSFSVLVPVHFEDSPDVWSLMVTVPRNVIMGEVDNMVNWAVGIGLGILVLCLAIAWAVGSSTARPVRRMAQVMKALASGQLEVGVPATSRRDEIGEMARTVETFKQGLVENQRLQAEQQEMQQRASEDRTKARNELAASFEAEVSKSIGEMADTTQQMARSAEAMSGTAQDNVQRSGAVEHTAGQVSDNVQSVAAAVEELAASIREISQQVNSSSSVANSAADRARGAVDRVNALVSTAEQIGSVITLINDIASQTNLLALNATIEAARAGEAGKGFAVVASEVKNLAMQTAKATEEISTQVQAIQHSTGTAAAEIAEIAKTIEQINQIGGTVAAAVTEQEAATGEISRAVTQAATGTSELRGNIQSVAESARRSGQTASDMANAVSLVGQRCDELQVRVGEFLKRVRAG</sequence>
<dbReference type="InterPro" id="IPR003660">
    <property type="entry name" value="HAMP_dom"/>
</dbReference>
<dbReference type="Gene3D" id="1.10.287.950">
    <property type="entry name" value="Methyl-accepting chemotaxis protein"/>
    <property type="match status" value="1"/>
</dbReference>
<dbReference type="CDD" id="cd12913">
    <property type="entry name" value="PDC1_MCP_like"/>
    <property type="match status" value="1"/>
</dbReference>
<dbReference type="SUPFAM" id="SSF58104">
    <property type="entry name" value="Methyl-accepting chemotaxis protein (MCP) signaling domain"/>
    <property type="match status" value="1"/>
</dbReference>
<feature type="domain" description="HAMP" evidence="6">
    <location>
        <begin position="349"/>
        <end position="402"/>
    </location>
</feature>
<keyword evidence="8" id="KW-1185">Reference proteome</keyword>
<dbReference type="PANTHER" id="PTHR32089:SF112">
    <property type="entry name" value="LYSOZYME-LIKE PROTEIN-RELATED"/>
    <property type="match status" value="1"/>
</dbReference>
<evidence type="ECO:0000256" key="4">
    <source>
        <dbReference type="SAM" id="Phobius"/>
    </source>
</evidence>
<feature type="domain" description="Methyl-accepting transducer" evidence="5">
    <location>
        <begin position="443"/>
        <end position="672"/>
    </location>
</feature>
<organism evidence="7 8">
    <name type="scientific">Dongia sedimenti</name>
    <dbReference type="NCBI Taxonomy" id="3064282"/>
    <lineage>
        <taxon>Bacteria</taxon>
        <taxon>Pseudomonadati</taxon>
        <taxon>Pseudomonadota</taxon>
        <taxon>Alphaproteobacteria</taxon>
        <taxon>Rhodospirillales</taxon>
        <taxon>Dongiaceae</taxon>
        <taxon>Dongia</taxon>
    </lineage>
</organism>
<comment type="caution">
    <text evidence="7">The sequence shown here is derived from an EMBL/GenBank/DDBJ whole genome shotgun (WGS) entry which is preliminary data.</text>
</comment>
<evidence type="ECO:0000259" key="5">
    <source>
        <dbReference type="PROSITE" id="PS50111"/>
    </source>
</evidence>